<proteinExistence type="predicted"/>
<evidence type="ECO:0000256" key="1">
    <source>
        <dbReference type="SAM" id="MobiDB-lite"/>
    </source>
</evidence>
<accession>A0A7J0CFT5</accession>
<gene>
    <name evidence="2" type="ORF">Sfulv_61700</name>
</gene>
<feature type="compositionally biased region" description="Polar residues" evidence="1">
    <location>
        <begin position="25"/>
        <end position="39"/>
    </location>
</feature>
<dbReference type="Proteomes" id="UP000498980">
    <property type="component" value="Unassembled WGS sequence"/>
</dbReference>
<dbReference type="EMBL" id="BLWC01000001">
    <property type="protein sequence ID" value="GFN01360.1"/>
    <property type="molecule type" value="Genomic_DNA"/>
</dbReference>
<feature type="compositionally biased region" description="Basic residues" evidence="1">
    <location>
        <begin position="8"/>
        <end position="20"/>
    </location>
</feature>
<comment type="caution">
    <text evidence="2">The sequence shown here is derived from an EMBL/GenBank/DDBJ whole genome shotgun (WGS) entry which is preliminary data.</text>
</comment>
<keyword evidence="3" id="KW-1185">Reference proteome</keyword>
<reference evidence="2 3" key="1">
    <citation type="submission" date="2020-05" db="EMBL/GenBank/DDBJ databases">
        <title>Whole genome shotgun sequence of Streptomyces fulvorobeus NBRC 15897.</title>
        <authorList>
            <person name="Komaki H."/>
            <person name="Tamura T."/>
        </authorList>
    </citation>
    <scope>NUCLEOTIDE SEQUENCE [LARGE SCALE GENOMIC DNA]</scope>
    <source>
        <strain evidence="2 3">NBRC 15897</strain>
    </source>
</reference>
<feature type="region of interest" description="Disordered" evidence="1">
    <location>
        <begin position="1"/>
        <end position="55"/>
    </location>
</feature>
<sequence length="84" mass="9666">MAFGQRVVTKHLHRERKKHRESNVLPDQQAQVLNGQSSDRPAPQGMRRRDEAGGVRRGRLPVITFKLLKGRTTVDRYSHQTILP</sequence>
<name>A0A7J0CFT5_9ACTN</name>
<evidence type="ECO:0000313" key="3">
    <source>
        <dbReference type="Proteomes" id="UP000498980"/>
    </source>
</evidence>
<evidence type="ECO:0000313" key="2">
    <source>
        <dbReference type="EMBL" id="GFN01360.1"/>
    </source>
</evidence>
<dbReference type="AlphaFoldDB" id="A0A7J0CFT5"/>
<organism evidence="2 3">
    <name type="scientific">Streptomyces fulvorobeus</name>
    <dbReference type="NCBI Taxonomy" id="284028"/>
    <lineage>
        <taxon>Bacteria</taxon>
        <taxon>Bacillati</taxon>
        <taxon>Actinomycetota</taxon>
        <taxon>Actinomycetes</taxon>
        <taxon>Kitasatosporales</taxon>
        <taxon>Streptomycetaceae</taxon>
        <taxon>Streptomyces</taxon>
    </lineage>
</organism>
<protein>
    <submittedName>
        <fullName evidence="2">Uncharacterized protein</fullName>
    </submittedName>
</protein>